<dbReference type="EMBL" id="LAVV01000939">
    <property type="protein sequence ID" value="KNZ63926.1"/>
    <property type="molecule type" value="Genomic_DNA"/>
</dbReference>
<comment type="caution">
    <text evidence="1">The sequence shown here is derived from an EMBL/GenBank/DDBJ whole genome shotgun (WGS) entry which is preliminary data.</text>
</comment>
<organism evidence="1 2">
    <name type="scientific">Puccinia sorghi</name>
    <dbReference type="NCBI Taxonomy" id="27349"/>
    <lineage>
        <taxon>Eukaryota</taxon>
        <taxon>Fungi</taxon>
        <taxon>Dikarya</taxon>
        <taxon>Basidiomycota</taxon>
        <taxon>Pucciniomycotina</taxon>
        <taxon>Pucciniomycetes</taxon>
        <taxon>Pucciniales</taxon>
        <taxon>Pucciniaceae</taxon>
        <taxon>Puccinia</taxon>
    </lineage>
</organism>
<evidence type="ECO:0000313" key="1">
    <source>
        <dbReference type="EMBL" id="KNZ63926.1"/>
    </source>
</evidence>
<protein>
    <submittedName>
        <fullName evidence="1">Uncharacterized protein</fullName>
    </submittedName>
</protein>
<dbReference type="Proteomes" id="UP000037035">
    <property type="component" value="Unassembled WGS sequence"/>
</dbReference>
<evidence type="ECO:0000313" key="2">
    <source>
        <dbReference type="Proteomes" id="UP000037035"/>
    </source>
</evidence>
<sequence>MVDGLLYHPNRILVPYNNELKTHILRNHQDSKPVNPGRAKILSLVQHSFN</sequence>
<gene>
    <name evidence="1" type="ORF">VP01_10846g1</name>
</gene>
<dbReference type="AlphaFoldDB" id="A0A0L6VT94"/>
<dbReference type="VEuPathDB" id="FungiDB:VP01_10846g1"/>
<accession>A0A0L6VT94</accession>
<proteinExistence type="predicted"/>
<keyword evidence="2" id="KW-1185">Reference proteome</keyword>
<reference evidence="1 2" key="1">
    <citation type="submission" date="2015-08" db="EMBL/GenBank/DDBJ databases">
        <title>Next Generation Sequencing and Analysis of the Genome of Puccinia sorghi L Schw, the Causal Agent of Maize Common Rust.</title>
        <authorList>
            <person name="Rochi L."/>
            <person name="Burguener G."/>
            <person name="Darino M."/>
            <person name="Turjanski A."/>
            <person name="Kreff E."/>
            <person name="Dieguez M.J."/>
            <person name="Sacco F."/>
        </authorList>
    </citation>
    <scope>NUCLEOTIDE SEQUENCE [LARGE SCALE GENOMIC DNA]</scope>
    <source>
        <strain evidence="1 2">RO10H11247</strain>
    </source>
</reference>
<name>A0A0L6VT94_9BASI</name>